<dbReference type="Pfam" id="PF00027">
    <property type="entry name" value="cNMP_binding"/>
    <property type="match status" value="1"/>
</dbReference>
<proteinExistence type="predicted"/>
<dbReference type="CDD" id="cd00038">
    <property type="entry name" value="CAP_ED"/>
    <property type="match status" value="1"/>
</dbReference>
<sequence length="269" mass="30550">MLKSRQVFFAPDNNLTLRHSIMLPSSSNYEKYHRVLSQSPLFHGCDHQFLQDRLLHLEPVEHSRGDVVLEAQQTKDTFFIVVKGRVKLVSRAEANEREITLFLLGPGEAFDVVSLLDRQAHNLSAEALDDVTLLSAPTEEIRNWIAHHPEFNRTFLPYLGRKMSMLSELASDLTLHDTGIRLARLILRHVDPESANHEVQLINNLSHEELANMIGTVRVVANRQIQNLKRRGIIDARRGNLVVKDLDALMKQCDFTIPMPPSEDDSLGA</sequence>
<dbReference type="Gene3D" id="1.10.10.10">
    <property type="entry name" value="Winged helix-like DNA-binding domain superfamily/Winged helix DNA-binding domain"/>
    <property type="match status" value="1"/>
</dbReference>
<name>A0A5B9QKB9_9BACT</name>
<dbReference type="PANTHER" id="PTHR24567">
    <property type="entry name" value="CRP FAMILY TRANSCRIPTIONAL REGULATORY PROTEIN"/>
    <property type="match status" value="1"/>
</dbReference>
<evidence type="ECO:0000313" key="6">
    <source>
        <dbReference type="EMBL" id="QEG34601.1"/>
    </source>
</evidence>
<dbReference type="PROSITE" id="PS50042">
    <property type="entry name" value="CNMP_BINDING_3"/>
    <property type="match status" value="1"/>
</dbReference>
<dbReference type="EMBL" id="CP042913">
    <property type="protein sequence ID" value="QEG34601.1"/>
    <property type="molecule type" value="Genomic_DNA"/>
</dbReference>
<dbReference type="Gene3D" id="2.60.120.10">
    <property type="entry name" value="Jelly Rolls"/>
    <property type="match status" value="1"/>
</dbReference>
<dbReference type="InterPro" id="IPR036390">
    <property type="entry name" value="WH_DNA-bd_sf"/>
</dbReference>
<keyword evidence="7" id="KW-1185">Reference proteome</keyword>
<dbReference type="PROSITE" id="PS51063">
    <property type="entry name" value="HTH_CRP_2"/>
    <property type="match status" value="1"/>
</dbReference>
<dbReference type="Proteomes" id="UP000323917">
    <property type="component" value="Chromosome"/>
</dbReference>
<evidence type="ECO:0000256" key="2">
    <source>
        <dbReference type="ARBA" id="ARBA00023125"/>
    </source>
</evidence>
<dbReference type="OrthoDB" id="9812325at2"/>
<dbReference type="SUPFAM" id="SSF46785">
    <property type="entry name" value="Winged helix' DNA-binding domain"/>
    <property type="match status" value="1"/>
</dbReference>
<dbReference type="GO" id="GO:0005829">
    <property type="term" value="C:cytosol"/>
    <property type="evidence" value="ECO:0007669"/>
    <property type="project" value="TreeGrafter"/>
</dbReference>
<evidence type="ECO:0000313" key="7">
    <source>
        <dbReference type="Proteomes" id="UP000323917"/>
    </source>
</evidence>
<dbReference type="InterPro" id="IPR000595">
    <property type="entry name" value="cNMP-bd_dom"/>
</dbReference>
<evidence type="ECO:0000259" key="5">
    <source>
        <dbReference type="PROSITE" id="PS51063"/>
    </source>
</evidence>
<evidence type="ECO:0000256" key="3">
    <source>
        <dbReference type="ARBA" id="ARBA00023163"/>
    </source>
</evidence>
<keyword evidence="3" id="KW-0804">Transcription</keyword>
<dbReference type="Pfam" id="PF13545">
    <property type="entry name" value="HTH_Crp_2"/>
    <property type="match status" value="1"/>
</dbReference>
<gene>
    <name evidence="6" type="primary">crp_3</name>
    <name evidence="6" type="ORF">Pr1d_18820</name>
</gene>
<feature type="domain" description="Cyclic nucleotide-binding" evidence="4">
    <location>
        <begin position="41"/>
        <end position="162"/>
    </location>
</feature>
<dbReference type="AlphaFoldDB" id="A0A5B9QKB9"/>
<dbReference type="SUPFAM" id="SSF51206">
    <property type="entry name" value="cAMP-binding domain-like"/>
    <property type="match status" value="1"/>
</dbReference>
<dbReference type="InterPro" id="IPR018490">
    <property type="entry name" value="cNMP-bd_dom_sf"/>
</dbReference>
<protein>
    <submittedName>
        <fullName evidence="6">cAMP receptor protein</fullName>
    </submittedName>
</protein>
<dbReference type="GO" id="GO:0003677">
    <property type="term" value="F:DNA binding"/>
    <property type="evidence" value="ECO:0007669"/>
    <property type="project" value="UniProtKB-KW"/>
</dbReference>
<reference evidence="6 7" key="1">
    <citation type="submission" date="2019-08" db="EMBL/GenBank/DDBJ databases">
        <title>Deep-cultivation of Planctomycetes and their phenomic and genomic characterization uncovers novel biology.</title>
        <authorList>
            <person name="Wiegand S."/>
            <person name="Jogler M."/>
            <person name="Boedeker C."/>
            <person name="Pinto D."/>
            <person name="Vollmers J."/>
            <person name="Rivas-Marin E."/>
            <person name="Kohn T."/>
            <person name="Peeters S.H."/>
            <person name="Heuer A."/>
            <person name="Rast P."/>
            <person name="Oberbeckmann S."/>
            <person name="Bunk B."/>
            <person name="Jeske O."/>
            <person name="Meyerdierks A."/>
            <person name="Storesund J.E."/>
            <person name="Kallscheuer N."/>
            <person name="Luecker S."/>
            <person name="Lage O.M."/>
            <person name="Pohl T."/>
            <person name="Merkel B.J."/>
            <person name="Hornburger P."/>
            <person name="Mueller R.-W."/>
            <person name="Bruemmer F."/>
            <person name="Labrenz M."/>
            <person name="Spormann A.M."/>
            <person name="Op den Camp H."/>
            <person name="Overmann J."/>
            <person name="Amann R."/>
            <person name="Jetten M.S.M."/>
            <person name="Mascher T."/>
            <person name="Medema M.H."/>
            <person name="Devos D.P."/>
            <person name="Kaster A.-K."/>
            <person name="Ovreas L."/>
            <person name="Rohde M."/>
            <person name="Galperin M.Y."/>
            <person name="Jogler C."/>
        </authorList>
    </citation>
    <scope>NUCLEOTIDE SEQUENCE [LARGE SCALE GENOMIC DNA]</scope>
    <source>
        <strain evidence="6 7">Pr1d</strain>
    </source>
</reference>
<organism evidence="6 7">
    <name type="scientific">Bythopirellula goksoeyrii</name>
    <dbReference type="NCBI Taxonomy" id="1400387"/>
    <lineage>
        <taxon>Bacteria</taxon>
        <taxon>Pseudomonadati</taxon>
        <taxon>Planctomycetota</taxon>
        <taxon>Planctomycetia</taxon>
        <taxon>Pirellulales</taxon>
        <taxon>Lacipirellulaceae</taxon>
        <taxon>Bythopirellula</taxon>
    </lineage>
</organism>
<dbReference type="GO" id="GO:0003700">
    <property type="term" value="F:DNA-binding transcription factor activity"/>
    <property type="evidence" value="ECO:0007669"/>
    <property type="project" value="TreeGrafter"/>
</dbReference>
<feature type="domain" description="HTH crp-type" evidence="5">
    <location>
        <begin position="176"/>
        <end position="247"/>
    </location>
</feature>
<accession>A0A5B9QKB9</accession>
<dbReference type="KEGG" id="bgok:Pr1d_18820"/>
<keyword evidence="6" id="KW-0675">Receptor</keyword>
<evidence type="ECO:0000256" key="1">
    <source>
        <dbReference type="ARBA" id="ARBA00023015"/>
    </source>
</evidence>
<dbReference type="InterPro" id="IPR012318">
    <property type="entry name" value="HTH_CRP"/>
</dbReference>
<keyword evidence="2" id="KW-0238">DNA-binding</keyword>
<dbReference type="InterPro" id="IPR050397">
    <property type="entry name" value="Env_Response_Regulators"/>
</dbReference>
<dbReference type="SMART" id="SM00100">
    <property type="entry name" value="cNMP"/>
    <property type="match status" value="1"/>
</dbReference>
<evidence type="ECO:0000259" key="4">
    <source>
        <dbReference type="PROSITE" id="PS50042"/>
    </source>
</evidence>
<dbReference type="InterPro" id="IPR036388">
    <property type="entry name" value="WH-like_DNA-bd_sf"/>
</dbReference>
<keyword evidence="1" id="KW-0805">Transcription regulation</keyword>
<dbReference type="InterPro" id="IPR014710">
    <property type="entry name" value="RmlC-like_jellyroll"/>
</dbReference>
<dbReference type="PANTHER" id="PTHR24567:SF74">
    <property type="entry name" value="HTH-TYPE TRANSCRIPTIONAL REGULATOR ARCR"/>
    <property type="match status" value="1"/>
</dbReference>